<evidence type="ECO:0000256" key="3">
    <source>
        <dbReference type="ARBA" id="ARBA00022448"/>
    </source>
</evidence>
<dbReference type="GO" id="GO:0042597">
    <property type="term" value="C:periplasmic space"/>
    <property type="evidence" value="ECO:0007669"/>
    <property type="project" value="UniProtKB-ARBA"/>
</dbReference>
<dbReference type="SUPFAM" id="SSF53850">
    <property type="entry name" value="Periplasmic binding protein-like II"/>
    <property type="match status" value="1"/>
</dbReference>
<dbReference type="PANTHER" id="PTHR30290:SF10">
    <property type="entry name" value="PERIPLASMIC OLIGOPEPTIDE-BINDING PROTEIN-RELATED"/>
    <property type="match status" value="1"/>
</dbReference>
<evidence type="ECO:0000256" key="6">
    <source>
        <dbReference type="ARBA" id="ARBA00022927"/>
    </source>
</evidence>
<keyword evidence="7" id="KW-0175">Coiled coil</keyword>
<evidence type="ECO:0000256" key="7">
    <source>
        <dbReference type="SAM" id="Coils"/>
    </source>
</evidence>
<reference evidence="11 12" key="1">
    <citation type="submission" date="2015-01" db="EMBL/GenBank/DDBJ databases">
        <authorList>
            <person name="Pelicic Vladimir"/>
        </authorList>
    </citation>
    <scope>NUCLEOTIDE SEQUENCE [LARGE SCALE GENOMIC DNA]</scope>
    <source>
        <strain evidence="11 12">2908</strain>
    </source>
</reference>
<comment type="similarity">
    <text evidence="2">Belongs to the bacterial solute-binding protein 5 family.</text>
</comment>
<organism evidence="11 12">
    <name type="scientific">Streptococcus sanguinis</name>
    <dbReference type="NCBI Taxonomy" id="1305"/>
    <lineage>
        <taxon>Bacteria</taxon>
        <taxon>Bacillati</taxon>
        <taxon>Bacillota</taxon>
        <taxon>Bacilli</taxon>
        <taxon>Lactobacillales</taxon>
        <taxon>Streptococcaceae</taxon>
        <taxon>Streptococcus</taxon>
    </lineage>
</organism>
<keyword evidence="5" id="KW-0571">Peptide transport</keyword>
<evidence type="ECO:0000256" key="4">
    <source>
        <dbReference type="ARBA" id="ARBA00022729"/>
    </source>
</evidence>
<evidence type="ECO:0000313" key="12">
    <source>
        <dbReference type="Proteomes" id="UP000183504"/>
    </source>
</evidence>
<dbReference type="PIRSF" id="PIRSF002741">
    <property type="entry name" value="MppA"/>
    <property type="match status" value="1"/>
</dbReference>
<dbReference type="PANTHER" id="PTHR30290">
    <property type="entry name" value="PERIPLASMIC BINDING COMPONENT OF ABC TRANSPORTER"/>
    <property type="match status" value="1"/>
</dbReference>
<dbReference type="Gene3D" id="3.40.190.10">
    <property type="entry name" value="Periplasmic binding protein-like II"/>
    <property type="match status" value="1"/>
</dbReference>
<dbReference type="GO" id="GO:0043190">
    <property type="term" value="C:ATP-binding cassette (ABC) transporter complex"/>
    <property type="evidence" value="ECO:0007669"/>
    <property type="project" value="InterPro"/>
</dbReference>
<dbReference type="InterPro" id="IPR023765">
    <property type="entry name" value="SBP_5_CS"/>
</dbReference>
<keyword evidence="4 9" id="KW-0732">Signal</keyword>
<dbReference type="GO" id="GO:0015833">
    <property type="term" value="P:peptide transport"/>
    <property type="evidence" value="ECO:0007669"/>
    <property type="project" value="UniProtKB-KW"/>
</dbReference>
<evidence type="ECO:0000259" key="10">
    <source>
        <dbReference type="Pfam" id="PF00496"/>
    </source>
</evidence>
<dbReference type="PROSITE" id="PS51257">
    <property type="entry name" value="PROKAR_LIPOPROTEIN"/>
    <property type="match status" value="1"/>
</dbReference>
<keyword evidence="3" id="KW-0813">Transport</keyword>
<dbReference type="Gene3D" id="3.10.105.10">
    <property type="entry name" value="Dipeptide-binding Protein, Domain 3"/>
    <property type="match status" value="1"/>
</dbReference>
<evidence type="ECO:0000313" key="11">
    <source>
        <dbReference type="EMBL" id="CEL91072.1"/>
    </source>
</evidence>
<feature type="chain" id="PRO_5038704349" evidence="9">
    <location>
        <begin position="22"/>
        <end position="656"/>
    </location>
</feature>
<gene>
    <name evidence="11" type="primary">oppA2</name>
    <name evidence="11" type="ORF">SSV_1789</name>
</gene>
<feature type="domain" description="Solute-binding protein family 5" evidence="10">
    <location>
        <begin position="76"/>
        <end position="522"/>
    </location>
</feature>
<dbReference type="PROSITE" id="PS01040">
    <property type="entry name" value="SBP_BACTERIAL_5"/>
    <property type="match status" value="1"/>
</dbReference>
<dbReference type="AlphaFoldDB" id="A0A0B7GMK6"/>
<dbReference type="Pfam" id="PF00496">
    <property type="entry name" value="SBP_bac_5"/>
    <property type="match status" value="1"/>
</dbReference>
<dbReference type="InterPro" id="IPR000914">
    <property type="entry name" value="SBP_5_dom"/>
</dbReference>
<dbReference type="GO" id="GO:0015031">
    <property type="term" value="P:protein transport"/>
    <property type="evidence" value="ECO:0007669"/>
    <property type="project" value="UniProtKB-KW"/>
</dbReference>
<dbReference type="CDD" id="cd08504">
    <property type="entry name" value="PBP2_OppA"/>
    <property type="match status" value="1"/>
</dbReference>
<dbReference type="InterPro" id="IPR039424">
    <property type="entry name" value="SBP_5"/>
</dbReference>
<accession>A0A0B7GMK6</accession>
<keyword evidence="11" id="KW-0449">Lipoprotein</keyword>
<dbReference type="RefSeq" id="WP_072074538.1">
    <property type="nucleotide sequence ID" value="NZ_CDMW01000001.1"/>
</dbReference>
<evidence type="ECO:0000256" key="5">
    <source>
        <dbReference type="ARBA" id="ARBA00022856"/>
    </source>
</evidence>
<name>A0A0B7GMK6_STRSA</name>
<dbReference type="Proteomes" id="UP000183504">
    <property type="component" value="Unassembled WGS sequence"/>
</dbReference>
<proteinExistence type="inferred from homology"/>
<evidence type="ECO:0000256" key="2">
    <source>
        <dbReference type="ARBA" id="ARBA00005695"/>
    </source>
</evidence>
<dbReference type="GO" id="GO:1904680">
    <property type="term" value="F:peptide transmembrane transporter activity"/>
    <property type="evidence" value="ECO:0007669"/>
    <property type="project" value="TreeGrafter"/>
</dbReference>
<feature type="signal peptide" evidence="9">
    <location>
        <begin position="1"/>
        <end position="21"/>
    </location>
</feature>
<feature type="region of interest" description="Disordered" evidence="8">
    <location>
        <begin position="637"/>
        <end position="656"/>
    </location>
</feature>
<evidence type="ECO:0000256" key="9">
    <source>
        <dbReference type="SAM" id="SignalP"/>
    </source>
</evidence>
<dbReference type="Gene3D" id="3.90.76.10">
    <property type="entry name" value="Dipeptide-binding Protein, Domain 1"/>
    <property type="match status" value="1"/>
</dbReference>
<keyword evidence="6" id="KW-0653">Protein transport</keyword>
<evidence type="ECO:0000256" key="1">
    <source>
        <dbReference type="ARBA" id="ARBA00004193"/>
    </source>
</evidence>
<comment type="subcellular location">
    <subcellularLocation>
        <location evidence="1">Cell membrane</location>
        <topology evidence="1">Lipid-anchor</topology>
    </subcellularLocation>
</comment>
<feature type="coiled-coil region" evidence="7">
    <location>
        <begin position="544"/>
        <end position="571"/>
    </location>
</feature>
<protein>
    <submittedName>
        <fullName evidence="11">Oligopeptide ABC transporter solute-binding lipoprotein</fullName>
    </submittedName>
</protein>
<evidence type="ECO:0000256" key="8">
    <source>
        <dbReference type="SAM" id="MobiDB-lite"/>
    </source>
</evidence>
<dbReference type="EMBL" id="CDMW01000001">
    <property type="protein sequence ID" value="CEL91072.1"/>
    <property type="molecule type" value="Genomic_DNA"/>
</dbReference>
<dbReference type="InterPro" id="IPR030678">
    <property type="entry name" value="Peptide/Ni-bd"/>
</dbReference>
<sequence>MKTSKLAAATGLVILSAGILAACSFGGSNSSGKNYSYVYTADPDTLDYTVSNKRATNEIMANVVDGLLESDKYGNLVPSLAEDWTVSKDGLTYTYKLREGVKWYTSDGEEYADVTAKDFVTSLKHAADSKSDGLYIVQKSIKGLDDYVNGKITDFSQVGVKAVDDSTVQYTLNQPESFWNSKTTMGILFPINEEFLKSKGDKFAQGTDPTSVLYNGPFILKSITSKSQISLEKNPNYWDKEKVKIDTVKFSYYDGQDTESLVRGFSDGNYTIARLFPNSSNFASVKKQYGDNIVYTPQGSGTFVVTTNIDRQSYEHTSKTTDAQKSSTKKALLNKDFRQALLFAFDRTAYSAQTNGEEAADKQLRNTFVPPTFVQANGKEFGSIVEENLASYGDEWKGVKLDDAQDGLYNPEKAKAEFAKAKEVLQAEGVEFPIHLDIPVSSADTNGVKSVQSLKQSIESNLGSDNVVIDIQQMTDDELNNITYFANSASQEDWDLNNNLGWSPDYNDPSSYLEITGSKTGENVDSYFGFDPGTDNAAAKEAGFEEYDKLLEDAASENEDVNKRYEKYAAAQAWLTDSALLIPAWSSGATPSVRKVVPFSGPFAWTGNKGEYSFKYVEIQDKPITTKEYEKAREKWAKEKEESNKKAQEELAEHIK</sequence>